<sequence length="201" mass="22839">MAAVDQLATASNSLTISDVQHLFKDFLMDKHFARDVLDESSCDDEDSPFALTYDSLPSECERTTENPYPHLIHFAVPVSWLSVLQTAARLHRAGLLSDDDVSLKNHNLAGLTLNVVRHLSCKHNCEPLTFAYAFCAPPGTHVVIQLYSNYTRSKKKPEGEKLEEILRDVQKQFGVEDAEPKWYYDRDYDEPSVLPGSYRYL</sequence>
<gene>
    <name evidence="1" type="ORF">EIP91_000854</name>
</gene>
<keyword evidence="2" id="KW-1185">Reference proteome</keyword>
<dbReference type="Proteomes" id="UP000292702">
    <property type="component" value="Unassembled WGS sequence"/>
</dbReference>
<reference evidence="1 2" key="1">
    <citation type="submission" date="2018-11" db="EMBL/GenBank/DDBJ databases">
        <title>Genome assembly of Steccherinum ochraceum LE-BIN_3174, the white-rot fungus of the Steccherinaceae family (The Residual Polyporoid clade, Polyporales, Basidiomycota).</title>
        <authorList>
            <person name="Fedorova T.V."/>
            <person name="Glazunova O.A."/>
            <person name="Landesman E.O."/>
            <person name="Moiseenko K.V."/>
            <person name="Psurtseva N.V."/>
            <person name="Savinova O.S."/>
            <person name="Shakhova N.V."/>
            <person name="Tyazhelova T.V."/>
            <person name="Vasina D.V."/>
        </authorList>
    </citation>
    <scope>NUCLEOTIDE SEQUENCE [LARGE SCALE GENOMIC DNA]</scope>
    <source>
        <strain evidence="1 2">LE-BIN_3174</strain>
    </source>
</reference>
<name>A0A4R0S180_9APHY</name>
<dbReference type="EMBL" id="RWJN01000012">
    <property type="protein sequence ID" value="TCD70948.1"/>
    <property type="molecule type" value="Genomic_DNA"/>
</dbReference>
<evidence type="ECO:0000313" key="1">
    <source>
        <dbReference type="EMBL" id="TCD70948.1"/>
    </source>
</evidence>
<comment type="caution">
    <text evidence="1">The sequence shown here is derived from an EMBL/GenBank/DDBJ whole genome shotgun (WGS) entry which is preliminary data.</text>
</comment>
<protein>
    <submittedName>
        <fullName evidence="1">Uncharacterized protein</fullName>
    </submittedName>
</protein>
<dbReference type="AlphaFoldDB" id="A0A4R0S180"/>
<dbReference type="OrthoDB" id="3260206at2759"/>
<evidence type="ECO:0000313" key="2">
    <source>
        <dbReference type="Proteomes" id="UP000292702"/>
    </source>
</evidence>
<proteinExistence type="predicted"/>
<accession>A0A4R0S180</accession>
<organism evidence="1 2">
    <name type="scientific">Steccherinum ochraceum</name>
    <dbReference type="NCBI Taxonomy" id="92696"/>
    <lineage>
        <taxon>Eukaryota</taxon>
        <taxon>Fungi</taxon>
        <taxon>Dikarya</taxon>
        <taxon>Basidiomycota</taxon>
        <taxon>Agaricomycotina</taxon>
        <taxon>Agaricomycetes</taxon>
        <taxon>Polyporales</taxon>
        <taxon>Steccherinaceae</taxon>
        <taxon>Steccherinum</taxon>
    </lineage>
</organism>